<dbReference type="EMBL" id="BHYK01000021">
    <property type="protein sequence ID" value="GCD11739.1"/>
    <property type="molecule type" value="Genomic_DNA"/>
</dbReference>
<organism evidence="8 9">
    <name type="scientific">Clostridium tagluense</name>
    <dbReference type="NCBI Taxonomy" id="360422"/>
    <lineage>
        <taxon>Bacteria</taxon>
        <taxon>Bacillati</taxon>
        <taxon>Bacillota</taxon>
        <taxon>Clostridia</taxon>
        <taxon>Eubacteriales</taxon>
        <taxon>Clostridiaceae</taxon>
        <taxon>Clostridium</taxon>
    </lineage>
</organism>
<dbReference type="OrthoDB" id="10000663at2"/>
<protein>
    <submittedName>
        <fullName evidence="8">Uncharacterized protein</fullName>
    </submittedName>
</protein>
<name>A0A401UQC8_9CLOT</name>
<keyword evidence="7" id="KW-0998">Cell outer membrane</keyword>
<dbReference type="Proteomes" id="UP000287872">
    <property type="component" value="Unassembled WGS sequence"/>
</dbReference>
<sequence length="118" mass="13403">MFKDLKVDKTILLSIAVKRAGHNGGAIYASYITVENLDSKECTYKSFNEINKFLDCFEFKSLNRNKPKSIEELNEELCEYCSLEESQNGVHCYGGEPVMCVDSNCCGKAYTNYLEDNK</sequence>
<reference evidence="8 9" key="1">
    <citation type="submission" date="2018-11" db="EMBL/GenBank/DDBJ databases">
        <title>Genome sequencing and assembly of Clostridium tagluense strain A121.</title>
        <authorList>
            <person name="Murakami T."/>
            <person name="Segawa T."/>
            <person name="Shcherbakova V.A."/>
            <person name="Mori H."/>
            <person name="Yoshimura Y."/>
        </authorList>
    </citation>
    <scope>NUCLEOTIDE SEQUENCE [LARGE SCALE GENOMIC DNA]</scope>
    <source>
        <strain evidence="8 9">A121</strain>
    </source>
</reference>
<evidence type="ECO:0000256" key="5">
    <source>
        <dbReference type="ARBA" id="ARBA00022729"/>
    </source>
</evidence>
<evidence type="ECO:0000256" key="7">
    <source>
        <dbReference type="ARBA" id="ARBA00023237"/>
    </source>
</evidence>
<keyword evidence="6" id="KW-0472">Membrane</keyword>
<dbReference type="RefSeq" id="WP_125003827.1">
    <property type="nucleotide sequence ID" value="NZ_BHYK01000021.1"/>
</dbReference>
<evidence type="ECO:0000256" key="1">
    <source>
        <dbReference type="ARBA" id="ARBA00004196"/>
    </source>
</evidence>
<keyword evidence="4" id="KW-0964">Secreted</keyword>
<dbReference type="AlphaFoldDB" id="A0A401UQC8"/>
<dbReference type="GO" id="GO:0009279">
    <property type="term" value="C:cell outer membrane"/>
    <property type="evidence" value="ECO:0007669"/>
    <property type="project" value="UniProtKB-SubCell"/>
</dbReference>
<dbReference type="InterPro" id="IPR003368">
    <property type="entry name" value="POMP_repeat"/>
</dbReference>
<evidence type="ECO:0000313" key="9">
    <source>
        <dbReference type="Proteomes" id="UP000287872"/>
    </source>
</evidence>
<comment type="subcellular location">
    <subcellularLocation>
        <location evidence="1">Cell envelope</location>
    </subcellularLocation>
    <subcellularLocation>
        <location evidence="2">Cell outer membrane</location>
    </subcellularLocation>
    <subcellularLocation>
        <location evidence="3">Secreted</location>
    </subcellularLocation>
</comment>
<proteinExistence type="predicted"/>
<gene>
    <name evidence="8" type="ORF">Ctaglu_33620</name>
</gene>
<keyword evidence="9" id="KW-1185">Reference proteome</keyword>
<evidence type="ECO:0000256" key="3">
    <source>
        <dbReference type="ARBA" id="ARBA00004613"/>
    </source>
</evidence>
<evidence type="ECO:0000256" key="6">
    <source>
        <dbReference type="ARBA" id="ARBA00023136"/>
    </source>
</evidence>
<evidence type="ECO:0000313" key="8">
    <source>
        <dbReference type="EMBL" id="GCD11739.1"/>
    </source>
</evidence>
<dbReference type="NCBIfam" id="TIGR01376">
    <property type="entry name" value="POMP_repeat"/>
    <property type="match status" value="1"/>
</dbReference>
<evidence type="ECO:0000256" key="4">
    <source>
        <dbReference type="ARBA" id="ARBA00022525"/>
    </source>
</evidence>
<evidence type="ECO:0000256" key="2">
    <source>
        <dbReference type="ARBA" id="ARBA00004442"/>
    </source>
</evidence>
<comment type="caution">
    <text evidence="8">The sequence shown here is derived from an EMBL/GenBank/DDBJ whole genome shotgun (WGS) entry which is preliminary data.</text>
</comment>
<dbReference type="GO" id="GO:0005576">
    <property type="term" value="C:extracellular region"/>
    <property type="evidence" value="ECO:0007669"/>
    <property type="project" value="UniProtKB-SubCell"/>
</dbReference>
<accession>A0A401UQC8</accession>
<keyword evidence="5" id="KW-0732">Signal</keyword>